<dbReference type="RefSeq" id="WP_169250247.1">
    <property type="nucleotide sequence ID" value="NZ_SPMZ01000071.1"/>
</dbReference>
<sequence>MMVNAPALLAEQEHQHIDCFRYDFTIPAYARQRDSNSHFEILVGFAWLKKPLEMGKLSKKLTFSGWFVGIKSLHEAKMRIVVIASTFRPSLELMSEYQVCGCWYNVMRS</sequence>
<comment type="caution">
    <text evidence="1">The sequence shown here is derived from an EMBL/GenBank/DDBJ whole genome shotgun (WGS) entry which is preliminary data.</text>
</comment>
<name>A0ABX1TSR7_9GAMM</name>
<proteinExistence type="predicted"/>
<evidence type="ECO:0000313" key="2">
    <source>
        <dbReference type="Proteomes" id="UP000760480"/>
    </source>
</evidence>
<dbReference type="Proteomes" id="UP000760480">
    <property type="component" value="Unassembled WGS sequence"/>
</dbReference>
<keyword evidence="2" id="KW-1185">Reference proteome</keyword>
<evidence type="ECO:0000313" key="1">
    <source>
        <dbReference type="EMBL" id="NMQ20976.1"/>
    </source>
</evidence>
<gene>
    <name evidence="1" type="ORF">E4P82_18330</name>
</gene>
<accession>A0ABX1TSR7</accession>
<reference evidence="1 2" key="1">
    <citation type="submission" date="2019-03" db="EMBL/GenBank/DDBJ databases">
        <title>Metabolic reconstructions from genomes of highly enriched 'Candidatus Accumulibacter' and 'Candidatus Competibacter' bioreactor populations.</title>
        <authorList>
            <person name="Annavajhala M.K."/>
            <person name="Welles L."/>
            <person name="Abbas B."/>
            <person name="Sorokin D."/>
            <person name="Park H."/>
            <person name="Van Loosdrecht M."/>
            <person name="Chandran K."/>
        </authorList>
    </citation>
    <scope>NUCLEOTIDE SEQUENCE [LARGE SCALE GENOMIC DNA]</scope>
    <source>
        <strain evidence="1 2">SBR_G</strain>
    </source>
</reference>
<organism evidence="1 2">
    <name type="scientific">Candidatus Competibacter phosphatis</name>
    <dbReference type="NCBI Taxonomy" id="221280"/>
    <lineage>
        <taxon>Bacteria</taxon>
        <taxon>Pseudomonadati</taxon>
        <taxon>Pseudomonadota</taxon>
        <taxon>Gammaproteobacteria</taxon>
        <taxon>Candidatus Competibacteraceae</taxon>
        <taxon>Candidatus Competibacter</taxon>
    </lineage>
</organism>
<dbReference type="EMBL" id="SPMZ01000071">
    <property type="protein sequence ID" value="NMQ20976.1"/>
    <property type="molecule type" value="Genomic_DNA"/>
</dbReference>
<protein>
    <submittedName>
        <fullName evidence="1">Uncharacterized protein</fullName>
    </submittedName>
</protein>